<dbReference type="CDD" id="cd02199">
    <property type="entry name" value="YjgF_YER057c_UK114_like_1"/>
    <property type="match status" value="1"/>
</dbReference>
<dbReference type="RefSeq" id="WP_173035829.1">
    <property type="nucleotide sequence ID" value="NZ_AP022870.1"/>
</dbReference>
<proteinExistence type="predicted"/>
<dbReference type="KEGG" id="pfla:Pflav_022460"/>
<dbReference type="SUPFAM" id="SSF55298">
    <property type="entry name" value="YjgF-like"/>
    <property type="match status" value="1"/>
</dbReference>
<reference evidence="1 2" key="1">
    <citation type="submission" date="2020-03" db="EMBL/GenBank/DDBJ databases">
        <title>Whole genome shotgun sequence of Phytohabitans flavus NBRC 107702.</title>
        <authorList>
            <person name="Komaki H."/>
            <person name="Tamura T."/>
        </authorList>
    </citation>
    <scope>NUCLEOTIDE SEQUENCE [LARGE SCALE GENOMIC DNA]</scope>
    <source>
        <strain evidence="1 2">NBRC 107702</strain>
    </source>
</reference>
<gene>
    <name evidence="1" type="ORF">Pflav_022460</name>
</gene>
<dbReference type="EMBL" id="AP022870">
    <property type="protein sequence ID" value="BCB75836.1"/>
    <property type="molecule type" value="Genomic_DNA"/>
</dbReference>
<dbReference type="InterPro" id="IPR013813">
    <property type="entry name" value="Endoribo_LPSP/chorism_mut-like"/>
</dbReference>
<evidence type="ECO:0000313" key="1">
    <source>
        <dbReference type="EMBL" id="BCB75836.1"/>
    </source>
</evidence>
<dbReference type="PANTHER" id="PTHR43760">
    <property type="entry name" value="ENDORIBONUCLEASE-RELATED"/>
    <property type="match status" value="1"/>
</dbReference>
<protein>
    <submittedName>
        <fullName evidence="1">Uncharacterized protein</fullName>
    </submittedName>
</protein>
<organism evidence="1 2">
    <name type="scientific">Phytohabitans flavus</name>
    <dbReference type="NCBI Taxonomy" id="1076124"/>
    <lineage>
        <taxon>Bacteria</taxon>
        <taxon>Bacillati</taxon>
        <taxon>Actinomycetota</taxon>
        <taxon>Actinomycetes</taxon>
        <taxon>Micromonosporales</taxon>
        <taxon>Micromonosporaceae</taxon>
    </lineage>
</organism>
<dbReference type="InterPro" id="IPR035959">
    <property type="entry name" value="RutC-like_sf"/>
</dbReference>
<reference evidence="1 2" key="2">
    <citation type="submission" date="2020-03" db="EMBL/GenBank/DDBJ databases">
        <authorList>
            <person name="Ichikawa N."/>
            <person name="Kimura A."/>
            <person name="Kitahashi Y."/>
            <person name="Uohara A."/>
        </authorList>
    </citation>
    <scope>NUCLEOTIDE SEQUENCE [LARGE SCALE GENOMIC DNA]</scope>
    <source>
        <strain evidence="1 2">NBRC 107702</strain>
    </source>
</reference>
<dbReference type="Proteomes" id="UP000502508">
    <property type="component" value="Chromosome"/>
</dbReference>
<accession>A0A6F8XPU0</accession>
<name>A0A6F8XPU0_9ACTN</name>
<sequence>MSILASLKAELGDLRRVTGFLKLLVLVNATPDFTQPHLVADGASDLIHAVYGPSSRHARSAIGVATLPMDISTEIEAVVTIS</sequence>
<dbReference type="Gene3D" id="3.30.1330.40">
    <property type="entry name" value="RutC-like"/>
    <property type="match status" value="1"/>
</dbReference>
<dbReference type="PANTHER" id="PTHR43760:SF1">
    <property type="entry name" value="ENDORIBONUCLEASE L-PSP_CHORISMATE MUTASE-LIKE DOMAIN-CONTAINING PROTEIN"/>
    <property type="match status" value="1"/>
</dbReference>
<dbReference type="AlphaFoldDB" id="A0A6F8XPU0"/>
<evidence type="ECO:0000313" key="2">
    <source>
        <dbReference type="Proteomes" id="UP000502508"/>
    </source>
</evidence>
<keyword evidence="2" id="KW-1185">Reference proteome</keyword>